<keyword evidence="4" id="KW-1185">Reference proteome</keyword>
<proteinExistence type="predicted"/>
<sequence length="251" mass="26200">MSSITTMITASTALLILLTTPISARHIHRQSSHRHLRRHVVPNVPDSSVTTPSLPVITAGDAAVEDIQDIQSGLSDLPRNLLAFVQAVEQRLSEVEDVLQSLVSSSSQPTSTLAGKDAATSSATGWSMFLPPPPKTVASIPIAVSSESSSMALLRTTAIIGVPASSAPTTTFSEIENTYTSRVTSTRTRTSTSTISIPPATGTGTPYQPSNGTVTITSLPTATGAVYPITLPLNHTFVTKSRAATTPPTVV</sequence>
<evidence type="ECO:0000256" key="1">
    <source>
        <dbReference type="SAM" id="MobiDB-lite"/>
    </source>
</evidence>
<keyword evidence="2" id="KW-0732">Signal</keyword>
<evidence type="ECO:0000256" key="2">
    <source>
        <dbReference type="SAM" id="SignalP"/>
    </source>
</evidence>
<evidence type="ECO:0000313" key="3">
    <source>
        <dbReference type="EMBL" id="EME46645.1"/>
    </source>
</evidence>
<feature type="compositionally biased region" description="Low complexity" evidence="1">
    <location>
        <begin position="183"/>
        <end position="196"/>
    </location>
</feature>
<gene>
    <name evidence="3" type="ORF">DOTSEDRAFT_52076</name>
</gene>
<dbReference type="OrthoDB" id="3650913at2759"/>
<evidence type="ECO:0000313" key="4">
    <source>
        <dbReference type="Proteomes" id="UP000016933"/>
    </source>
</evidence>
<feature type="region of interest" description="Disordered" evidence="1">
    <location>
        <begin position="183"/>
        <end position="211"/>
    </location>
</feature>
<dbReference type="EMBL" id="KB446537">
    <property type="protein sequence ID" value="EME46645.1"/>
    <property type="molecule type" value="Genomic_DNA"/>
</dbReference>
<accession>N1PWB4</accession>
<dbReference type="HOGENOM" id="CLU_1107101_0_0_1"/>
<reference evidence="4" key="1">
    <citation type="journal article" date="2012" name="PLoS Genet.">
        <title>The genomes of the fungal plant pathogens Cladosporium fulvum and Dothistroma septosporum reveal adaptation to different hosts and lifestyles but also signatures of common ancestry.</title>
        <authorList>
            <person name="de Wit P.J.G.M."/>
            <person name="van der Burgt A."/>
            <person name="Oekmen B."/>
            <person name="Stergiopoulos I."/>
            <person name="Abd-Elsalam K.A."/>
            <person name="Aerts A.L."/>
            <person name="Bahkali A.H."/>
            <person name="Beenen H.G."/>
            <person name="Chettri P."/>
            <person name="Cox M.P."/>
            <person name="Datema E."/>
            <person name="de Vries R.P."/>
            <person name="Dhillon B."/>
            <person name="Ganley A.R."/>
            <person name="Griffiths S.A."/>
            <person name="Guo Y."/>
            <person name="Hamelin R.C."/>
            <person name="Henrissat B."/>
            <person name="Kabir M.S."/>
            <person name="Jashni M.K."/>
            <person name="Kema G."/>
            <person name="Klaubauf S."/>
            <person name="Lapidus A."/>
            <person name="Levasseur A."/>
            <person name="Lindquist E."/>
            <person name="Mehrabi R."/>
            <person name="Ohm R.A."/>
            <person name="Owen T.J."/>
            <person name="Salamov A."/>
            <person name="Schwelm A."/>
            <person name="Schijlen E."/>
            <person name="Sun H."/>
            <person name="van den Burg H.A."/>
            <person name="van Ham R.C.H.J."/>
            <person name="Zhang S."/>
            <person name="Goodwin S.B."/>
            <person name="Grigoriev I.V."/>
            <person name="Collemare J."/>
            <person name="Bradshaw R.E."/>
        </authorList>
    </citation>
    <scope>NUCLEOTIDE SEQUENCE [LARGE SCALE GENOMIC DNA]</scope>
    <source>
        <strain evidence="4">NZE10 / CBS 128990</strain>
    </source>
</reference>
<name>N1PWB4_DOTSN</name>
<feature type="signal peptide" evidence="2">
    <location>
        <begin position="1"/>
        <end position="24"/>
    </location>
</feature>
<dbReference type="Proteomes" id="UP000016933">
    <property type="component" value="Unassembled WGS sequence"/>
</dbReference>
<feature type="compositionally biased region" description="Polar residues" evidence="1">
    <location>
        <begin position="202"/>
        <end position="211"/>
    </location>
</feature>
<organism evidence="3 4">
    <name type="scientific">Dothistroma septosporum (strain NZE10 / CBS 128990)</name>
    <name type="common">Red band needle blight fungus</name>
    <name type="synonym">Mycosphaerella pini</name>
    <dbReference type="NCBI Taxonomy" id="675120"/>
    <lineage>
        <taxon>Eukaryota</taxon>
        <taxon>Fungi</taxon>
        <taxon>Dikarya</taxon>
        <taxon>Ascomycota</taxon>
        <taxon>Pezizomycotina</taxon>
        <taxon>Dothideomycetes</taxon>
        <taxon>Dothideomycetidae</taxon>
        <taxon>Mycosphaerellales</taxon>
        <taxon>Mycosphaerellaceae</taxon>
        <taxon>Dothistroma</taxon>
    </lineage>
</organism>
<reference evidence="3 4" key="2">
    <citation type="journal article" date="2012" name="PLoS Pathog.">
        <title>Diverse lifestyles and strategies of plant pathogenesis encoded in the genomes of eighteen Dothideomycetes fungi.</title>
        <authorList>
            <person name="Ohm R.A."/>
            <person name="Feau N."/>
            <person name="Henrissat B."/>
            <person name="Schoch C.L."/>
            <person name="Horwitz B.A."/>
            <person name="Barry K.W."/>
            <person name="Condon B.J."/>
            <person name="Copeland A.C."/>
            <person name="Dhillon B."/>
            <person name="Glaser F."/>
            <person name="Hesse C.N."/>
            <person name="Kosti I."/>
            <person name="LaButti K."/>
            <person name="Lindquist E.A."/>
            <person name="Lucas S."/>
            <person name="Salamov A.A."/>
            <person name="Bradshaw R.E."/>
            <person name="Ciuffetti L."/>
            <person name="Hamelin R.C."/>
            <person name="Kema G.H.J."/>
            <person name="Lawrence C."/>
            <person name="Scott J.A."/>
            <person name="Spatafora J.W."/>
            <person name="Turgeon B.G."/>
            <person name="de Wit P.J.G.M."/>
            <person name="Zhong S."/>
            <person name="Goodwin S.B."/>
            <person name="Grigoriev I.V."/>
        </authorList>
    </citation>
    <scope>NUCLEOTIDE SEQUENCE [LARGE SCALE GENOMIC DNA]</scope>
    <source>
        <strain evidence="4">NZE10 / CBS 128990</strain>
    </source>
</reference>
<protein>
    <submittedName>
        <fullName evidence="3">Uncharacterized protein</fullName>
    </submittedName>
</protein>
<dbReference type="AlphaFoldDB" id="N1PWB4"/>
<feature type="chain" id="PRO_5004109647" evidence="2">
    <location>
        <begin position="25"/>
        <end position="251"/>
    </location>
</feature>